<dbReference type="Pfam" id="PF00005">
    <property type="entry name" value="ABC_tran"/>
    <property type="match status" value="1"/>
</dbReference>
<keyword evidence="2" id="KW-0547">Nucleotide-binding</keyword>
<dbReference type="PANTHER" id="PTHR45772:SF9">
    <property type="entry name" value="CONSERVED COMPONENT OF ABC TRANSPORTER FOR NATURAL AMINO ACIDS"/>
    <property type="match status" value="1"/>
</dbReference>
<dbReference type="GO" id="GO:0016887">
    <property type="term" value="F:ATP hydrolysis activity"/>
    <property type="evidence" value="ECO:0007669"/>
    <property type="project" value="InterPro"/>
</dbReference>
<sequence>PRRGRIHFDGIDISRMQAFKVARLGLLRTYQVSREFGQLTVMENLLVPPPHQRGENLLNALFRPSVGHEQDRVLAARAVEVLETFGLLSLRDEYAANLSGGEKRLLELARAVMAEPKFMLLDEPMAGINPALIARLDGHIRRLRDELGITFLLVEHNLDVVERICDRVVVMAYGRTLAEGQMSELRQNP</sequence>
<protein>
    <submittedName>
        <fullName evidence="5">Branched-chain amino acid ABC transporter ATP-binding protein</fullName>
    </submittedName>
</protein>
<accession>T1A984</accession>
<dbReference type="PROSITE" id="PS00211">
    <property type="entry name" value="ABC_TRANSPORTER_1"/>
    <property type="match status" value="1"/>
</dbReference>
<evidence type="ECO:0000256" key="1">
    <source>
        <dbReference type="ARBA" id="ARBA00022448"/>
    </source>
</evidence>
<dbReference type="PANTHER" id="PTHR45772">
    <property type="entry name" value="CONSERVED COMPONENT OF ABC TRANSPORTER FOR NATURAL AMINO ACIDS-RELATED"/>
    <property type="match status" value="1"/>
</dbReference>
<comment type="caution">
    <text evidence="5">The sequence shown here is derived from an EMBL/GenBank/DDBJ whole genome shotgun (WGS) entry which is preliminary data.</text>
</comment>
<dbReference type="InterPro" id="IPR017871">
    <property type="entry name" value="ABC_transporter-like_CS"/>
</dbReference>
<organism evidence="5">
    <name type="scientific">mine drainage metagenome</name>
    <dbReference type="NCBI Taxonomy" id="410659"/>
    <lineage>
        <taxon>unclassified sequences</taxon>
        <taxon>metagenomes</taxon>
        <taxon>ecological metagenomes</taxon>
    </lineage>
</organism>
<dbReference type="InterPro" id="IPR027417">
    <property type="entry name" value="P-loop_NTPase"/>
</dbReference>
<dbReference type="GO" id="GO:0005524">
    <property type="term" value="F:ATP binding"/>
    <property type="evidence" value="ECO:0007669"/>
    <property type="project" value="UniProtKB-KW"/>
</dbReference>
<feature type="non-terminal residue" evidence="5">
    <location>
        <position position="1"/>
    </location>
</feature>
<evidence type="ECO:0000313" key="5">
    <source>
        <dbReference type="EMBL" id="EQD37464.1"/>
    </source>
</evidence>
<dbReference type="Gene3D" id="3.40.50.300">
    <property type="entry name" value="P-loop containing nucleotide triphosphate hydrolases"/>
    <property type="match status" value="1"/>
</dbReference>
<reference evidence="5" key="1">
    <citation type="submission" date="2013-08" db="EMBL/GenBank/DDBJ databases">
        <authorList>
            <person name="Mendez C."/>
            <person name="Richter M."/>
            <person name="Ferrer M."/>
            <person name="Sanchez J."/>
        </authorList>
    </citation>
    <scope>NUCLEOTIDE SEQUENCE</scope>
</reference>
<dbReference type="GO" id="GO:0005886">
    <property type="term" value="C:plasma membrane"/>
    <property type="evidence" value="ECO:0007669"/>
    <property type="project" value="TreeGrafter"/>
</dbReference>
<evidence type="ECO:0000256" key="2">
    <source>
        <dbReference type="ARBA" id="ARBA00022741"/>
    </source>
</evidence>
<reference evidence="5" key="2">
    <citation type="journal article" date="2014" name="ISME J.">
        <title>Microbial stratification in low pH oxic and suboxic macroscopic growths along an acid mine drainage.</title>
        <authorList>
            <person name="Mendez-Garcia C."/>
            <person name="Mesa V."/>
            <person name="Sprenger R.R."/>
            <person name="Richter M."/>
            <person name="Diez M.S."/>
            <person name="Solano J."/>
            <person name="Bargiela R."/>
            <person name="Golyshina O.V."/>
            <person name="Manteca A."/>
            <person name="Ramos J.L."/>
            <person name="Gallego J.R."/>
            <person name="Llorente I."/>
            <person name="Martins Dos Santos V.A."/>
            <person name="Jensen O.N."/>
            <person name="Pelaez A.I."/>
            <person name="Sanchez J."/>
            <person name="Ferrer M."/>
        </authorList>
    </citation>
    <scope>NUCLEOTIDE SEQUENCE</scope>
</reference>
<dbReference type="PROSITE" id="PS50893">
    <property type="entry name" value="ABC_TRANSPORTER_2"/>
    <property type="match status" value="1"/>
</dbReference>
<evidence type="ECO:0000259" key="4">
    <source>
        <dbReference type="PROSITE" id="PS50893"/>
    </source>
</evidence>
<keyword evidence="3 5" id="KW-0067">ATP-binding</keyword>
<feature type="non-terminal residue" evidence="5">
    <location>
        <position position="189"/>
    </location>
</feature>
<dbReference type="InterPro" id="IPR051120">
    <property type="entry name" value="ABC_AA/LPS_Transport"/>
</dbReference>
<dbReference type="SUPFAM" id="SSF52540">
    <property type="entry name" value="P-loop containing nucleoside triphosphate hydrolases"/>
    <property type="match status" value="1"/>
</dbReference>
<name>T1A984_9ZZZZ</name>
<dbReference type="AlphaFoldDB" id="T1A984"/>
<feature type="domain" description="ABC transporter" evidence="4">
    <location>
        <begin position="8"/>
        <end position="189"/>
    </location>
</feature>
<evidence type="ECO:0000256" key="3">
    <source>
        <dbReference type="ARBA" id="ARBA00022840"/>
    </source>
</evidence>
<gene>
    <name evidence="5" type="ORF">B1A_17552</name>
</gene>
<proteinExistence type="predicted"/>
<keyword evidence="1" id="KW-0813">Transport</keyword>
<dbReference type="EMBL" id="AUZX01012913">
    <property type="protein sequence ID" value="EQD37464.1"/>
    <property type="molecule type" value="Genomic_DNA"/>
</dbReference>
<dbReference type="InterPro" id="IPR003439">
    <property type="entry name" value="ABC_transporter-like_ATP-bd"/>
</dbReference>